<sequence>MELRTVNGKKQYGYLKKPLKDMLDFIVDELEKMPEVATYYSIWNDLRDTLESYYKSRSGQAQSAFAAERISRNQERHYSRSGAFALSARRFFCTDFYKSDTCR</sequence>
<dbReference type="Proteomes" id="UP000681035">
    <property type="component" value="Chromosome"/>
</dbReference>
<organism evidence="1 2">
    <name type="scientific">Vescimonas coprocola</name>
    <dbReference type="NCBI Taxonomy" id="2714355"/>
    <lineage>
        <taxon>Bacteria</taxon>
        <taxon>Bacillati</taxon>
        <taxon>Bacillota</taxon>
        <taxon>Clostridia</taxon>
        <taxon>Eubacteriales</taxon>
        <taxon>Oscillospiraceae</taxon>
        <taxon>Vescimonas</taxon>
    </lineage>
</organism>
<dbReference type="EMBL" id="AP023418">
    <property type="protein sequence ID" value="BCK80852.1"/>
    <property type="molecule type" value="Genomic_DNA"/>
</dbReference>
<accession>A0A810Q3Q4</accession>
<keyword evidence="2" id="KW-1185">Reference proteome</keyword>
<dbReference type="RefSeq" id="WP_213541701.1">
    <property type="nucleotide sequence ID" value="NZ_AP023418.1"/>
</dbReference>
<gene>
    <name evidence="1" type="ORF">MM50RIKEN_06150</name>
</gene>
<evidence type="ECO:0000313" key="1">
    <source>
        <dbReference type="EMBL" id="BCK80852.1"/>
    </source>
</evidence>
<name>A0A810Q3Q4_9FIRM</name>
<evidence type="ECO:0000313" key="2">
    <source>
        <dbReference type="Proteomes" id="UP000681035"/>
    </source>
</evidence>
<reference evidence="1" key="1">
    <citation type="submission" date="2020-09" db="EMBL/GenBank/DDBJ databases">
        <title>New species isolated from human feces.</title>
        <authorList>
            <person name="Kitahara M."/>
            <person name="Shigeno Y."/>
            <person name="Shime M."/>
            <person name="Matsumoto Y."/>
            <person name="Nakamura S."/>
            <person name="Motooka D."/>
            <person name="Fukuoka S."/>
            <person name="Nishikawa H."/>
            <person name="Benno Y."/>
        </authorList>
    </citation>
    <scope>NUCLEOTIDE SEQUENCE</scope>
    <source>
        <strain evidence="1">MM50</strain>
    </source>
</reference>
<proteinExistence type="predicted"/>
<dbReference type="KEGG" id="vcop:MM50RIKEN_06150"/>
<dbReference type="AlphaFoldDB" id="A0A810Q3Q4"/>
<protein>
    <submittedName>
        <fullName evidence="1">Uncharacterized protein</fullName>
    </submittedName>
</protein>